<proteinExistence type="predicted"/>
<evidence type="ECO:0000313" key="3">
    <source>
        <dbReference type="RefSeq" id="XP_055895609.1"/>
    </source>
</evidence>
<dbReference type="InterPro" id="IPR043129">
    <property type="entry name" value="ATPase_NBD"/>
</dbReference>
<gene>
    <name evidence="3" type="primary">LOC106053126</name>
</gene>
<dbReference type="GeneID" id="106053126"/>
<keyword evidence="2" id="KW-1185">Reference proteome</keyword>
<protein>
    <submittedName>
        <fullName evidence="3">Heat shock 70 kDa protein 12A-like isoform X2</fullName>
    </submittedName>
</protein>
<accession>A0A9W3B7R6</accession>
<evidence type="ECO:0000256" key="1">
    <source>
        <dbReference type="SAM" id="MobiDB-lite"/>
    </source>
</evidence>
<dbReference type="OMA" id="KRCRRHY"/>
<dbReference type="CDD" id="cd10229">
    <property type="entry name" value="ASKHA_NBD_HSP70_HSPA12"/>
    <property type="match status" value="1"/>
</dbReference>
<dbReference type="PANTHER" id="PTHR14187">
    <property type="entry name" value="ALPHA KINASE/ELONGATION FACTOR 2 KINASE"/>
    <property type="match status" value="1"/>
</dbReference>
<dbReference type="SUPFAM" id="SSF53067">
    <property type="entry name" value="Actin-like ATPase domain"/>
    <property type="match status" value="2"/>
</dbReference>
<dbReference type="Proteomes" id="UP001165740">
    <property type="component" value="Chromosome 8"/>
</dbReference>
<dbReference type="RefSeq" id="XP_055895609.1">
    <property type="nucleotide sequence ID" value="XM_056039634.1"/>
</dbReference>
<evidence type="ECO:0000313" key="2">
    <source>
        <dbReference type="Proteomes" id="UP001165740"/>
    </source>
</evidence>
<dbReference type="AlphaFoldDB" id="A0A9W3B7R6"/>
<organism evidence="2 3">
    <name type="scientific">Biomphalaria glabrata</name>
    <name type="common">Bloodfluke planorb</name>
    <name type="synonym">Freshwater snail</name>
    <dbReference type="NCBI Taxonomy" id="6526"/>
    <lineage>
        <taxon>Eukaryota</taxon>
        <taxon>Metazoa</taxon>
        <taxon>Spiralia</taxon>
        <taxon>Lophotrochozoa</taxon>
        <taxon>Mollusca</taxon>
        <taxon>Gastropoda</taxon>
        <taxon>Heterobranchia</taxon>
        <taxon>Euthyneura</taxon>
        <taxon>Panpulmonata</taxon>
        <taxon>Hygrophila</taxon>
        <taxon>Lymnaeoidea</taxon>
        <taxon>Planorbidae</taxon>
        <taxon>Biomphalaria</taxon>
    </lineage>
</organism>
<dbReference type="PANTHER" id="PTHR14187:SF5">
    <property type="entry name" value="HEAT SHOCK 70 KDA PROTEIN 12A"/>
    <property type="match status" value="1"/>
</dbReference>
<feature type="region of interest" description="Disordered" evidence="1">
    <location>
        <begin position="47"/>
        <end position="81"/>
    </location>
</feature>
<sequence length="669" mass="75124">MKQFELIIHVGYYDGIKYTFVYMDVNMILYRPSLYLTITQMAETSVTIRKDSPRKKKSHSSMSASFSECQSPASDAGMTMASSRIDNDGEEAADYQIVAAIDFGTTFSGYAYSFASNKQAIHVNKNWGQTQGFLLHKTPTCLLLKSDGQFEAFGFEAVSKYNELCEDEACSYYYFDRFKMKLYNNKELSTDITITDANGKSQPAVDVFAHSLTFMKKHLLRAIGAHLGYDPHPDTVRWVLTVPAIWDENAKQFMREAAHKGGLIDKPNSEQLVIALEPEAASLHCRNLPATDFVGYKDSTLSKPSFEPGTKYLVVDAGGGTIDCVAHKIRKDGRIRELFRATGGAWGGTIIDKQFQSLLESIFGVEFIAAFMKEYPKDFVELLQDFEIKKRGECDSIRVSLPYNFCNYKHNGVSVQQAIKRFSSEQGSSDIKFSSGKLVLSSTQVNILFKDALDQINDHVQTLLHKPKCKDLHNIFLVGGFAESQRLQSSLREKFGERVTILVPEEASLSVVKGAVAFGHDPSAICQRICRFTYGVGSYLPFEEGVHRDDLRVNSDGMDLCKHIFQTWAEAGEVIGHNEIWRETYTPIINNQKGIIFEFFRSSSKKVQYTDEPGVEKCGFLVVEMPDPTGGRDRAVDLEVIFGGTEIKVVGYDHTSTTRHETYIDFLST</sequence>
<reference evidence="3" key="1">
    <citation type="submission" date="2025-08" db="UniProtKB">
        <authorList>
            <consortium name="RefSeq"/>
        </authorList>
    </citation>
    <scope>IDENTIFICATION</scope>
</reference>
<name>A0A9W3B7R6_BIOGL</name>
<dbReference type="Gene3D" id="3.30.420.40">
    <property type="match status" value="1"/>
</dbReference>